<evidence type="ECO:0000313" key="3">
    <source>
        <dbReference type="EMBL" id="HJG86650.1"/>
    </source>
</evidence>
<keyword evidence="1" id="KW-0812">Transmembrane</keyword>
<protein>
    <submittedName>
        <fullName evidence="3">Uncharacterized protein</fullName>
    </submittedName>
</protein>
<dbReference type="AlphaFoldDB" id="A0A921MM33"/>
<comment type="caution">
    <text evidence="3">The sequence shown here is derived from an EMBL/GenBank/DDBJ whole genome shotgun (WGS) entry which is preliminary data.</text>
</comment>
<dbReference type="RefSeq" id="WP_295369663.1">
    <property type="nucleotide sequence ID" value="NZ_DYUC01000061.1"/>
</dbReference>
<dbReference type="Proteomes" id="UP000760668">
    <property type="component" value="Unassembled WGS sequence"/>
</dbReference>
<gene>
    <name evidence="3" type="ORF">K8V01_06485</name>
</gene>
<feature type="transmembrane region" description="Helical" evidence="1">
    <location>
        <begin position="442"/>
        <end position="466"/>
    </location>
</feature>
<accession>A0A921MM33</accession>
<evidence type="ECO:0000256" key="1">
    <source>
        <dbReference type="SAM" id="Phobius"/>
    </source>
</evidence>
<keyword evidence="1" id="KW-1133">Transmembrane helix</keyword>
<evidence type="ECO:0000313" key="4">
    <source>
        <dbReference type="Proteomes" id="UP000760668"/>
    </source>
</evidence>
<keyword evidence="1" id="KW-0472">Membrane</keyword>
<keyword evidence="2" id="KW-0732">Signal</keyword>
<evidence type="ECO:0000256" key="2">
    <source>
        <dbReference type="SAM" id="SignalP"/>
    </source>
</evidence>
<sequence length="472" mass="52622">MNMKRRLWKAALTLLLLGAWTAPAASANSAQSHWSGTDRAGAIITDETCPLEVEGEKLTFEVQEFPQNYYHTAEEFLSYTGRVTAEYTFYNPADYTVTATLVFPFGAAPDYGYYYDSETGAYIWGADGDKYAITADGAAVEKRVRHTLAEPHSQFDLERDMALLHDGYVDDPFYTPDLTVTKYIYEVTGVDGEAYPAASAAFRLNADPARTRVLLKEQNGGKTLTEGVQAEAWAENGERYTVYCFGEPVGELEWQMYENGACEKEIDGAVELMDTSNMAFRELALADWESESGVLAQDWYNAFVEDLNRSLWAGGVISGSGTHRDLSETLMRWYEYELTVGPGERVVNTVTAPLYPAINTDYEPPIYTYTYLLSPARTWQSFGTLDILLNTPYFLTESSLEGFEQGEGGYALSLDGLPDGELAFTLSTAEHPEKESPNLGYLVFYLPLLLPVLALILIAVAVILVCRRRKKR</sequence>
<feature type="chain" id="PRO_5037047178" evidence="2">
    <location>
        <begin position="25"/>
        <end position="472"/>
    </location>
</feature>
<proteinExistence type="predicted"/>
<name>A0A921MM33_9FIRM</name>
<organism evidence="3 4">
    <name type="scientific">Pseudoflavonifractor capillosus</name>
    <dbReference type="NCBI Taxonomy" id="106588"/>
    <lineage>
        <taxon>Bacteria</taxon>
        <taxon>Bacillati</taxon>
        <taxon>Bacillota</taxon>
        <taxon>Clostridia</taxon>
        <taxon>Eubacteriales</taxon>
        <taxon>Oscillospiraceae</taxon>
        <taxon>Pseudoflavonifractor</taxon>
    </lineage>
</organism>
<feature type="signal peptide" evidence="2">
    <location>
        <begin position="1"/>
        <end position="24"/>
    </location>
</feature>
<reference evidence="3" key="1">
    <citation type="journal article" date="2021" name="PeerJ">
        <title>Extensive microbial diversity within the chicken gut microbiome revealed by metagenomics and culture.</title>
        <authorList>
            <person name="Gilroy R."/>
            <person name="Ravi A."/>
            <person name="Getino M."/>
            <person name="Pursley I."/>
            <person name="Horton D.L."/>
            <person name="Alikhan N.F."/>
            <person name="Baker D."/>
            <person name="Gharbi K."/>
            <person name="Hall N."/>
            <person name="Watson M."/>
            <person name="Adriaenssens E.M."/>
            <person name="Foster-Nyarko E."/>
            <person name="Jarju S."/>
            <person name="Secka A."/>
            <person name="Antonio M."/>
            <person name="Oren A."/>
            <person name="Chaudhuri R.R."/>
            <person name="La Ragione R."/>
            <person name="Hildebrand F."/>
            <person name="Pallen M.J."/>
        </authorList>
    </citation>
    <scope>NUCLEOTIDE SEQUENCE</scope>
    <source>
        <strain evidence="3">CHK179-5677</strain>
    </source>
</reference>
<dbReference type="EMBL" id="DYUC01000061">
    <property type="protein sequence ID" value="HJG86650.1"/>
    <property type="molecule type" value="Genomic_DNA"/>
</dbReference>
<reference evidence="3" key="2">
    <citation type="submission" date="2021-09" db="EMBL/GenBank/DDBJ databases">
        <authorList>
            <person name="Gilroy R."/>
        </authorList>
    </citation>
    <scope>NUCLEOTIDE SEQUENCE</scope>
    <source>
        <strain evidence="3">CHK179-5677</strain>
    </source>
</reference>